<dbReference type="InterPro" id="IPR000515">
    <property type="entry name" value="MetI-like"/>
</dbReference>
<organism evidence="10 11">
    <name type="scientific">Legionella drozanskii LLAP-1</name>
    <dbReference type="NCBI Taxonomy" id="1212489"/>
    <lineage>
        <taxon>Bacteria</taxon>
        <taxon>Pseudomonadati</taxon>
        <taxon>Pseudomonadota</taxon>
        <taxon>Gammaproteobacteria</taxon>
        <taxon>Legionellales</taxon>
        <taxon>Legionellaceae</taxon>
        <taxon>Legionella</taxon>
    </lineage>
</organism>
<evidence type="ECO:0000256" key="6">
    <source>
        <dbReference type="ARBA" id="ARBA00035642"/>
    </source>
</evidence>
<evidence type="ECO:0000256" key="5">
    <source>
        <dbReference type="ARBA" id="ARBA00023136"/>
    </source>
</evidence>
<gene>
    <name evidence="10" type="primary">opuBC</name>
    <name evidence="10" type="ORF">Ldro_1101</name>
</gene>
<evidence type="ECO:0000256" key="1">
    <source>
        <dbReference type="ARBA" id="ARBA00004651"/>
    </source>
</evidence>
<dbReference type="FunFam" id="1.10.3720.10:FF:000001">
    <property type="entry name" value="Glycine betaine ABC transporter, permease"/>
    <property type="match status" value="1"/>
</dbReference>
<dbReference type="PANTHER" id="PTHR30177:SF4">
    <property type="entry name" value="OSMOPROTECTANT IMPORT PERMEASE PROTEIN OSMW"/>
    <property type="match status" value="1"/>
</dbReference>
<dbReference type="OrthoDB" id="9781705at2"/>
<keyword evidence="2 8" id="KW-0813">Transport</keyword>
<dbReference type="CDD" id="cd06261">
    <property type="entry name" value="TM_PBP2"/>
    <property type="match status" value="1"/>
</dbReference>
<proteinExistence type="inferred from homology"/>
<sequence length="515" mass="57633">MDNYWDFIRSHLSELHTKLIEHISISVSAMLIAILIGLSLGLLITRLPKLRGFILGMTNIFQTIPSIALLGFLIPFVGIGLIPTLITLIVYALLPITSNTYTGLKGVSPIYREVANSLGFTRWQRLYLVELPLALPVITGGIRTSMAMTIGITTIAAFIGAGGLGDFITQGLSLNDPGLILLGAIPAALLALTIDYVIATLAVLLSPRRRLKLRFKKTKIILVSLIVGTLIFIVTYDSISFAKNSKNSLVIGTKNFTEQYLLGYLMAELLEAKTDLRIIKKFNLGTTTILQNALLAGQIDIYPEYTGTAYLVVLKKKQVISPQETYSFVREAYLKKYDLLWLEPFGFDNNESLAVKEQFAQQYHLVNLSDLTQLNDQLILAATAEFLKRADGLPGLTQTYQLSFKKILQMQPDLVYQAIQNGDVQIIEVFTTDGRVPEFHLRILKDNKHFYPPYYAAPIIRNSVLKKYPQIALVLRPLLGKIDNKTMQHLNYLVDVKKMNPQTVAHDFLMSQKLI</sequence>
<evidence type="ECO:0000256" key="4">
    <source>
        <dbReference type="ARBA" id="ARBA00022989"/>
    </source>
</evidence>
<comment type="similarity">
    <text evidence="6">In the C-terminal section; belongs to the OsmX family.</text>
</comment>
<reference evidence="10 11" key="1">
    <citation type="submission" date="2015-11" db="EMBL/GenBank/DDBJ databases">
        <title>Genomic analysis of 38 Legionella species identifies large and diverse effector repertoires.</title>
        <authorList>
            <person name="Burstein D."/>
            <person name="Amaro F."/>
            <person name="Zusman T."/>
            <person name="Lifshitz Z."/>
            <person name="Cohen O."/>
            <person name="Gilbert J.A."/>
            <person name="Pupko T."/>
            <person name="Shuman H.A."/>
            <person name="Segal G."/>
        </authorList>
    </citation>
    <scope>NUCLEOTIDE SEQUENCE [LARGE SCALE GENOMIC DNA]</scope>
    <source>
        <strain evidence="10 11">ATCC 700990</strain>
    </source>
</reference>
<dbReference type="GO" id="GO:0043190">
    <property type="term" value="C:ATP-binding cassette (ABC) transporter complex"/>
    <property type="evidence" value="ECO:0007669"/>
    <property type="project" value="InterPro"/>
</dbReference>
<feature type="transmembrane region" description="Helical" evidence="8">
    <location>
        <begin position="149"/>
        <end position="168"/>
    </location>
</feature>
<dbReference type="InterPro" id="IPR007210">
    <property type="entry name" value="ABC_Gly_betaine_transp_sub-bd"/>
</dbReference>
<evidence type="ECO:0000256" key="2">
    <source>
        <dbReference type="ARBA" id="ARBA00022448"/>
    </source>
</evidence>
<dbReference type="RefSeq" id="WP_058495416.1">
    <property type="nucleotide sequence ID" value="NZ_CAAAIU010000007.1"/>
</dbReference>
<feature type="transmembrane region" description="Helical" evidence="8">
    <location>
        <begin position="218"/>
        <end position="236"/>
    </location>
</feature>
<dbReference type="InterPro" id="IPR035906">
    <property type="entry name" value="MetI-like_sf"/>
</dbReference>
<dbReference type="SUPFAM" id="SSF53850">
    <property type="entry name" value="Periplasmic binding protein-like II"/>
    <property type="match status" value="1"/>
</dbReference>
<feature type="domain" description="ABC transmembrane type-1" evidence="9">
    <location>
        <begin position="19"/>
        <end position="198"/>
    </location>
</feature>
<comment type="subcellular location">
    <subcellularLocation>
        <location evidence="1 8">Cell membrane</location>
        <topology evidence="1 8">Multi-pass membrane protein</topology>
    </subcellularLocation>
</comment>
<dbReference type="InterPro" id="IPR051204">
    <property type="entry name" value="ABC_transp_perm/SBD"/>
</dbReference>
<dbReference type="Pfam" id="PF04069">
    <property type="entry name" value="OpuAC"/>
    <property type="match status" value="1"/>
</dbReference>
<dbReference type="GO" id="GO:0022857">
    <property type="term" value="F:transmembrane transporter activity"/>
    <property type="evidence" value="ECO:0007669"/>
    <property type="project" value="InterPro"/>
</dbReference>
<dbReference type="Gene3D" id="3.40.190.10">
    <property type="entry name" value="Periplasmic binding protein-like II"/>
    <property type="match status" value="1"/>
</dbReference>
<evidence type="ECO:0000313" key="11">
    <source>
        <dbReference type="Proteomes" id="UP000054736"/>
    </source>
</evidence>
<dbReference type="Gene3D" id="1.10.3720.10">
    <property type="entry name" value="MetI-like"/>
    <property type="match status" value="1"/>
</dbReference>
<keyword evidence="11" id="KW-1185">Reference proteome</keyword>
<feature type="transmembrane region" description="Helical" evidence="8">
    <location>
        <begin position="180"/>
        <end position="206"/>
    </location>
</feature>
<evidence type="ECO:0000313" key="10">
    <source>
        <dbReference type="EMBL" id="KTC87482.1"/>
    </source>
</evidence>
<keyword evidence="4 8" id="KW-1133">Transmembrane helix</keyword>
<dbReference type="PATRIC" id="fig|1212489.4.peg.1159"/>
<feature type="transmembrane region" description="Helical" evidence="8">
    <location>
        <begin position="23"/>
        <end position="45"/>
    </location>
</feature>
<accession>A0A0W0SVR7</accession>
<keyword evidence="5 8" id="KW-0472">Membrane</keyword>
<evidence type="ECO:0000256" key="3">
    <source>
        <dbReference type="ARBA" id="ARBA00022692"/>
    </source>
</evidence>
<dbReference type="Proteomes" id="UP000054736">
    <property type="component" value="Unassembled WGS sequence"/>
</dbReference>
<evidence type="ECO:0000256" key="7">
    <source>
        <dbReference type="ARBA" id="ARBA00035652"/>
    </source>
</evidence>
<dbReference type="PANTHER" id="PTHR30177">
    <property type="entry name" value="GLYCINE BETAINE/L-PROLINE TRANSPORT SYSTEM PERMEASE PROTEIN PROW"/>
    <property type="match status" value="1"/>
</dbReference>
<comment type="similarity">
    <text evidence="7">In the N-terminal section; belongs to the binding-protein-dependent transport system permease family.</text>
</comment>
<comment type="similarity">
    <text evidence="8">Belongs to the binding-protein-dependent transport system permease family.</text>
</comment>
<dbReference type="Gene3D" id="3.40.190.120">
    <property type="entry name" value="Osmoprotection protein (prox), domain 2"/>
    <property type="match status" value="1"/>
</dbReference>
<dbReference type="Pfam" id="PF00528">
    <property type="entry name" value="BPD_transp_1"/>
    <property type="match status" value="1"/>
</dbReference>
<name>A0A0W0SVR7_9GAMM</name>
<dbReference type="PROSITE" id="PS50928">
    <property type="entry name" value="ABC_TM1"/>
    <property type="match status" value="1"/>
</dbReference>
<dbReference type="GO" id="GO:0031460">
    <property type="term" value="P:glycine betaine transport"/>
    <property type="evidence" value="ECO:0007669"/>
    <property type="project" value="UniProtKB-ARBA"/>
</dbReference>
<dbReference type="AlphaFoldDB" id="A0A0W0SVR7"/>
<comment type="caution">
    <text evidence="10">The sequence shown here is derived from an EMBL/GenBank/DDBJ whole genome shotgun (WGS) entry which is preliminary data.</text>
</comment>
<dbReference type="STRING" id="1212489.Ldro_1101"/>
<feature type="transmembrane region" description="Helical" evidence="8">
    <location>
        <begin position="66"/>
        <end position="94"/>
    </location>
</feature>
<evidence type="ECO:0000256" key="8">
    <source>
        <dbReference type="RuleBase" id="RU363032"/>
    </source>
</evidence>
<dbReference type="SUPFAM" id="SSF161098">
    <property type="entry name" value="MetI-like"/>
    <property type="match status" value="1"/>
</dbReference>
<keyword evidence="3 8" id="KW-0812">Transmembrane</keyword>
<dbReference type="CDD" id="cd13528">
    <property type="entry name" value="PBP2_osmoprotectants"/>
    <property type="match status" value="1"/>
</dbReference>
<dbReference type="EMBL" id="LNXY01000020">
    <property type="protein sequence ID" value="KTC87482.1"/>
    <property type="molecule type" value="Genomic_DNA"/>
</dbReference>
<protein>
    <submittedName>
        <fullName evidence="10">Choline-binding protein</fullName>
    </submittedName>
</protein>
<evidence type="ECO:0000259" key="9">
    <source>
        <dbReference type="PROSITE" id="PS50928"/>
    </source>
</evidence>